<evidence type="ECO:0000256" key="7">
    <source>
        <dbReference type="SAM" id="MobiDB-lite"/>
    </source>
</evidence>
<name>A0A1I3FGL3_9RHOB</name>
<accession>A0A1I3FGL3</accession>
<dbReference type="PANTHER" id="PTHR30563:SF0">
    <property type="entry name" value="DNA RECOMBINATION PROTEIN RMUC"/>
    <property type="match status" value="1"/>
</dbReference>
<gene>
    <name evidence="9" type="ORF">SAMN05216258_104275</name>
</gene>
<dbReference type="Pfam" id="PF02646">
    <property type="entry name" value="RmuC"/>
    <property type="match status" value="1"/>
</dbReference>
<evidence type="ECO:0000256" key="5">
    <source>
        <dbReference type="ARBA" id="ARBA00023172"/>
    </source>
</evidence>
<dbReference type="GO" id="GO:0006310">
    <property type="term" value="P:DNA recombination"/>
    <property type="evidence" value="ECO:0007669"/>
    <property type="project" value="UniProtKB-KW"/>
</dbReference>
<evidence type="ECO:0000256" key="2">
    <source>
        <dbReference type="ARBA" id="ARBA00009840"/>
    </source>
</evidence>
<dbReference type="PANTHER" id="PTHR30563">
    <property type="entry name" value="DNA RECOMBINATION PROTEIN RMUC"/>
    <property type="match status" value="1"/>
</dbReference>
<feature type="transmembrane region" description="Helical" evidence="8">
    <location>
        <begin position="30"/>
        <end position="49"/>
    </location>
</feature>
<keyword evidence="8" id="KW-0472">Membrane</keyword>
<evidence type="ECO:0000256" key="8">
    <source>
        <dbReference type="SAM" id="Phobius"/>
    </source>
</evidence>
<dbReference type="InterPro" id="IPR003798">
    <property type="entry name" value="DNA_recombination_RmuC"/>
</dbReference>
<dbReference type="STRING" id="1114924.SAMN05216258_104275"/>
<dbReference type="EMBL" id="FOQH01000004">
    <property type="protein sequence ID" value="SFI10369.1"/>
    <property type="molecule type" value="Genomic_DNA"/>
</dbReference>
<keyword evidence="8" id="KW-0812">Transmembrane</keyword>
<evidence type="ECO:0000256" key="4">
    <source>
        <dbReference type="ARBA" id="ARBA00023054"/>
    </source>
</evidence>
<evidence type="ECO:0000313" key="9">
    <source>
        <dbReference type="EMBL" id="SFI10369.1"/>
    </source>
</evidence>
<keyword evidence="5" id="KW-0233">DNA recombination</keyword>
<reference evidence="9 10" key="1">
    <citation type="submission" date="2016-10" db="EMBL/GenBank/DDBJ databases">
        <authorList>
            <person name="de Groot N.N."/>
        </authorList>
    </citation>
    <scope>NUCLEOTIDE SEQUENCE [LARGE SCALE GENOMIC DNA]</scope>
    <source>
        <strain evidence="9 10">CGMCC 1.11030</strain>
    </source>
</reference>
<evidence type="ECO:0000256" key="1">
    <source>
        <dbReference type="ARBA" id="ARBA00003416"/>
    </source>
</evidence>
<evidence type="ECO:0000256" key="3">
    <source>
        <dbReference type="ARBA" id="ARBA00021840"/>
    </source>
</evidence>
<dbReference type="RefSeq" id="WP_218160994.1">
    <property type="nucleotide sequence ID" value="NZ_FOQH01000004.1"/>
</dbReference>
<feature type="region of interest" description="Disordered" evidence="7">
    <location>
        <begin position="466"/>
        <end position="502"/>
    </location>
</feature>
<organism evidence="9 10">
    <name type="scientific">Albimonas pacifica</name>
    <dbReference type="NCBI Taxonomy" id="1114924"/>
    <lineage>
        <taxon>Bacteria</taxon>
        <taxon>Pseudomonadati</taxon>
        <taxon>Pseudomonadota</taxon>
        <taxon>Alphaproteobacteria</taxon>
        <taxon>Rhodobacterales</taxon>
        <taxon>Paracoccaceae</taxon>
        <taxon>Albimonas</taxon>
    </lineage>
</organism>
<comment type="similarity">
    <text evidence="2">Belongs to the RmuC family.</text>
</comment>
<evidence type="ECO:0000313" key="10">
    <source>
        <dbReference type="Proteomes" id="UP000199377"/>
    </source>
</evidence>
<dbReference type="Proteomes" id="UP000199377">
    <property type="component" value="Unassembled WGS sequence"/>
</dbReference>
<proteinExistence type="inferred from homology"/>
<feature type="coiled-coil region" evidence="6">
    <location>
        <begin position="56"/>
        <end position="132"/>
    </location>
</feature>
<keyword evidence="4 6" id="KW-0175">Coiled coil</keyword>
<comment type="function">
    <text evidence="1">Involved in DNA recombination.</text>
</comment>
<protein>
    <recommendedName>
        <fullName evidence="3">DNA recombination protein RmuC homolog</fullName>
    </recommendedName>
</protein>
<evidence type="ECO:0000256" key="6">
    <source>
        <dbReference type="SAM" id="Coils"/>
    </source>
</evidence>
<keyword evidence="10" id="KW-1185">Reference proteome</keyword>
<sequence>MMEDAVNAGSQLLASLQAWAGGPPDESHLLSALALGLAAGAGGLWLALLRPLRRRAERAEGALIEAREDAAALDRDLAVSEARAGRLDAAEAEIRALRERLSEAAEARAELKSALETERRQHGARVEELRRMEGEVQQKFAALAADALGKNAESFLGLVSERFAQHKQTADEDLERRQKAIEGLLAPIRDNLGKFESAVGEIEKARHDAYGAIRTQVQALTEGQARLTSETGRLVQALRAPKTRGRWGEYQLRQVFEMAGMMEHVDFLTERSFDTEDGRRRPDAMVRLPGGKSVVVDAKTPLDAYLTALEATEPAAQAEALANHARQLKTHVRQLGAKDYWNALPETPDFVVLFVPGEAFYSAAMEQDPEIFETALAARVLVCSPTTLIALVKSIAYGWQQEVLAKNAREVADQARELYDRLNTFGGHMDGVGRGLRQAVERYNRAVGSLQSRVLPAARRFEALGVTPEGAGMPGPQPVEHVPAGGRETEEPELPRGVAAGA</sequence>
<keyword evidence="8" id="KW-1133">Transmembrane helix</keyword>
<dbReference type="AlphaFoldDB" id="A0A1I3FGL3"/>